<evidence type="ECO:0000256" key="3">
    <source>
        <dbReference type="ARBA" id="ARBA00022741"/>
    </source>
</evidence>
<accession>A0A9D7E3J3</accession>
<dbReference type="PANTHER" id="PTHR43023">
    <property type="entry name" value="PROTEIN TRIGALACTOSYLDIACYLGLYCEROL 3, CHLOROPLASTIC"/>
    <property type="match status" value="1"/>
</dbReference>
<comment type="caution">
    <text evidence="6">The sequence shown here is derived from an EMBL/GenBank/DDBJ whole genome shotgun (WGS) entry which is preliminary data.</text>
</comment>
<dbReference type="SMART" id="SM00382">
    <property type="entry name" value="AAA"/>
    <property type="match status" value="1"/>
</dbReference>
<dbReference type="InterPro" id="IPR017871">
    <property type="entry name" value="ABC_transporter-like_CS"/>
</dbReference>
<dbReference type="Proteomes" id="UP000807785">
    <property type="component" value="Unassembled WGS sequence"/>
</dbReference>
<keyword evidence="2" id="KW-1003">Cell membrane</keyword>
<dbReference type="Pfam" id="PF00005">
    <property type="entry name" value="ABC_tran"/>
    <property type="match status" value="1"/>
</dbReference>
<name>A0A9D7E3J3_9PROT</name>
<feature type="domain" description="ABC transporter" evidence="5">
    <location>
        <begin position="7"/>
        <end position="245"/>
    </location>
</feature>
<evidence type="ECO:0000256" key="2">
    <source>
        <dbReference type="ARBA" id="ARBA00022475"/>
    </source>
</evidence>
<dbReference type="InterPro" id="IPR003593">
    <property type="entry name" value="AAA+_ATPase"/>
</dbReference>
<evidence type="ECO:0000256" key="1">
    <source>
        <dbReference type="ARBA" id="ARBA00022448"/>
    </source>
</evidence>
<keyword evidence="3" id="KW-0547">Nucleotide-binding</keyword>
<reference evidence="6" key="1">
    <citation type="submission" date="2020-10" db="EMBL/GenBank/DDBJ databases">
        <title>Connecting structure to function with the recovery of over 1000 high-quality activated sludge metagenome-assembled genomes encoding full-length rRNA genes using long-read sequencing.</title>
        <authorList>
            <person name="Singleton C.M."/>
            <person name="Petriglieri F."/>
            <person name="Kristensen J.M."/>
            <person name="Kirkegaard R.H."/>
            <person name="Michaelsen T.Y."/>
            <person name="Andersen M.H."/>
            <person name="Karst S.M."/>
            <person name="Dueholm M.S."/>
            <person name="Nielsen P.H."/>
            <person name="Albertsen M."/>
        </authorList>
    </citation>
    <scope>NUCLEOTIDE SEQUENCE</scope>
    <source>
        <strain evidence="6">Bjer_18-Q3-R1-45_BAT3C.347</strain>
    </source>
</reference>
<dbReference type="AlphaFoldDB" id="A0A9D7E3J3"/>
<dbReference type="Gene3D" id="3.40.50.300">
    <property type="entry name" value="P-loop containing nucleotide triphosphate hydrolases"/>
    <property type="match status" value="1"/>
</dbReference>
<evidence type="ECO:0000259" key="5">
    <source>
        <dbReference type="PROSITE" id="PS50893"/>
    </source>
</evidence>
<organism evidence="6 7">
    <name type="scientific">Candidatus Methylophosphatis roskildensis</name>
    <dbReference type="NCBI Taxonomy" id="2899263"/>
    <lineage>
        <taxon>Bacteria</taxon>
        <taxon>Pseudomonadati</taxon>
        <taxon>Pseudomonadota</taxon>
        <taxon>Betaproteobacteria</taxon>
        <taxon>Nitrosomonadales</taxon>
        <taxon>Sterolibacteriaceae</taxon>
        <taxon>Candidatus Methylophosphatis</taxon>
    </lineage>
</organism>
<dbReference type="InterPro" id="IPR027417">
    <property type="entry name" value="P-loop_NTPase"/>
</dbReference>
<sequence length="260" mass="28443">MADSPIIEARGLGTCFGQKKWVLRGLDLVVERGEVVALVGGSGSGKTTLLRHINGLMRPSEGSVRLFGQPLFSGDRLADRALRRRFGMLFQQGALFSALTVFQNVAFPMRELRLLDEDLIRDLVHLKLAQVELKASDAELMPSELSGGMIKRVGLARALALEPELLLLDEPTAGLDPDRSEAFVKLIKQLHAELGLTVVLVTHDLDTLAALAAHVAVLAERRILAYGPLDEIMQIDHPFINGFFGAQRSRIALERGRAVP</sequence>
<keyword evidence="1" id="KW-0813">Transport</keyword>
<dbReference type="PROSITE" id="PS50893">
    <property type="entry name" value="ABC_TRANSPORTER_2"/>
    <property type="match status" value="1"/>
</dbReference>
<protein>
    <submittedName>
        <fullName evidence="6">ATP-binding cassette domain-containing protein</fullName>
    </submittedName>
</protein>
<evidence type="ECO:0000313" key="7">
    <source>
        <dbReference type="Proteomes" id="UP000807785"/>
    </source>
</evidence>
<proteinExistence type="predicted"/>
<evidence type="ECO:0000256" key="4">
    <source>
        <dbReference type="ARBA" id="ARBA00022840"/>
    </source>
</evidence>
<dbReference type="GO" id="GO:0005524">
    <property type="term" value="F:ATP binding"/>
    <property type="evidence" value="ECO:0007669"/>
    <property type="project" value="UniProtKB-KW"/>
</dbReference>
<evidence type="ECO:0000313" key="6">
    <source>
        <dbReference type="EMBL" id="MBK6973429.1"/>
    </source>
</evidence>
<gene>
    <name evidence="6" type="ORF">IPH26_10950</name>
</gene>
<dbReference type="EMBL" id="JADJEV010000003">
    <property type="protein sequence ID" value="MBK6973429.1"/>
    <property type="molecule type" value="Genomic_DNA"/>
</dbReference>
<dbReference type="GO" id="GO:0016887">
    <property type="term" value="F:ATP hydrolysis activity"/>
    <property type="evidence" value="ECO:0007669"/>
    <property type="project" value="InterPro"/>
</dbReference>
<dbReference type="InterPro" id="IPR003439">
    <property type="entry name" value="ABC_transporter-like_ATP-bd"/>
</dbReference>
<dbReference type="PANTHER" id="PTHR43023:SF3">
    <property type="entry name" value="PROTEIN TRIGALACTOSYLDIACYLGLYCEROL 3, CHLOROPLASTIC"/>
    <property type="match status" value="1"/>
</dbReference>
<dbReference type="PROSITE" id="PS00211">
    <property type="entry name" value="ABC_TRANSPORTER_1"/>
    <property type="match status" value="1"/>
</dbReference>
<dbReference type="SUPFAM" id="SSF52540">
    <property type="entry name" value="P-loop containing nucleoside triphosphate hydrolases"/>
    <property type="match status" value="1"/>
</dbReference>
<keyword evidence="4 6" id="KW-0067">ATP-binding</keyword>
<keyword evidence="2" id="KW-0472">Membrane</keyword>